<dbReference type="EMBL" id="GL442888">
    <property type="protein sequence ID" value="EFN62800.1"/>
    <property type="molecule type" value="Genomic_DNA"/>
</dbReference>
<gene>
    <name evidence="2" type="ORF">EAG_09796</name>
</gene>
<dbReference type="AlphaFoldDB" id="E2AUS5"/>
<feature type="region of interest" description="Disordered" evidence="1">
    <location>
        <begin position="1"/>
        <end position="26"/>
    </location>
</feature>
<reference evidence="2 3" key="1">
    <citation type="journal article" date="2010" name="Science">
        <title>Genomic comparison of the ants Camponotus floridanus and Harpegnathos saltator.</title>
        <authorList>
            <person name="Bonasio R."/>
            <person name="Zhang G."/>
            <person name="Ye C."/>
            <person name="Mutti N.S."/>
            <person name="Fang X."/>
            <person name="Qin N."/>
            <person name="Donahue G."/>
            <person name="Yang P."/>
            <person name="Li Q."/>
            <person name="Li C."/>
            <person name="Zhang P."/>
            <person name="Huang Z."/>
            <person name="Berger S.L."/>
            <person name="Reinberg D."/>
            <person name="Wang J."/>
            <person name="Liebig J."/>
        </authorList>
    </citation>
    <scope>NUCLEOTIDE SEQUENCE [LARGE SCALE GENOMIC DNA]</scope>
    <source>
        <strain evidence="3">C129</strain>
    </source>
</reference>
<keyword evidence="3" id="KW-1185">Reference proteome</keyword>
<evidence type="ECO:0000256" key="1">
    <source>
        <dbReference type="SAM" id="MobiDB-lite"/>
    </source>
</evidence>
<organism evidence="3">
    <name type="scientific">Camponotus floridanus</name>
    <name type="common">Florida carpenter ant</name>
    <dbReference type="NCBI Taxonomy" id="104421"/>
    <lineage>
        <taxon>Eukaryota</taxon>
        <taxon>Metazoa</taxon>
        <taxon>Ecdysozoa</taxon>
        <taxon>Arthropoda</taxon>
        <taxon>Hexapoda</taxon>
        <taxon>Insecta</taxon>
        <taxon>Pterygota</taxon>
        <taxon>Neoptera</taxon>
        <taxon>Endopterygota</taxon>
        <taxon>Hymenoptera</taxon>
        <taxon>Apocrita</taxon>
        <taxon>Aculeata</taxon>
        <taxon>Formicoidea</taxon>
        <taxon>Formicidae</taxon>
        <taxon>Formicinae</taxon>
        <taxon>Camponotus</taxon>
    </lineage>
</organism>
<sequence>MRYRAYSAAGAAERRAEDGSSDENGTKKKVLVSSASLLPVTTEVKSKLRSKRRWFLLFYLKICDGPFHFSSSCENPVKSVRTGPTFAHYSRSHRSRNHRPISFTGDELKNNSIRADLSFPFAMYTGHDRSSSPGRKALIIISRGEIRYSLFDRVKRVKANATGLATLTSLKRWSRSSQANRRVREPPKTVIMSADCVRSPEWRAGRGKEAMVRKRSLAKGQWWSGVRSVRGLSITVKCAAWDGFMGNSANWIAPYISIQQMKIDSDAVPLITTRRIATELLIHSRALRIPASRPIVHMNIKKERIERDIKPEFERTNRRLRCLAPVERHRQGSKKETASAIFNQNPRGSERGSIHILRVVTNLIRSLV</sequence>
<proteinExistence type="predicted"/>
<name>E2AUS5_CAMFO</name>
<protein>
    <submittedName>
        <fullName evidence="2">Uncharacterized protein</fullName>
    </submittedName>
</protein>
<evidence type="ECO:0000313" key="2">
    <source>
        <dbReference type="EMBL" id="EFN62800.1"/>
    </source>
</evidence>
<accession>E2AUS5</accession>
<dbReference type="InParanoid" id="E2AUS5"/>
<dbReference type="Proteomes" id="UP000000311">
    <property type="component" value="Unassembled WGS sequence"/>
</dbReference>
<feature type="compositionally biased region" description="Low complexity" evidence="1">
    <location>
        <begin position="1"/>
        <end position="11"/>
    </location>
</feature>
<evidence type="ECO:0000313" key="3">
    <source>
        <dbReference type="Proteomes" id="UP000000311"/>
    </source>
</evidence>